<evidence type="ECO:0000313" key="2">
    <source>
        <dbReference type="Proteomes" id="UP000728032"/>
    </source>
</evidence>
<sequence length="154" mass="17168">MCTTVLCFNDGKRTANTGASGARYGTVRTNEISDAGAHILYRINEARKATPDNIYSNNLTRTEVEEGIKKVVAIFNEVTANFESQGCLSRSEEKMRDWVYNCYYVIVDRIISGGVNQVMVGEGAYIWTEPSVNRVPVPGYQFQLGPLFIRVTKA</sequence>
<dbReference type="EMBL" id="OC916778">
    <property type="protein sequence ID" value="CAD7645220.1"/>
    <property type="molecule type" value="Genomic_DNA"/>
</dbReference>
<name>A0A7R9QGS6_9ACAR</name>
<dbReference type="AlphaFoldDB" id="A0A7R9QGS6"/>
<dbReference type="OrthoDB" id="6533312at2759"/>
<reference evidence="1" key="1">
    <citation type="submission" date="2020-11" db="EMBL/GenBank/DDBJ databases">
        <authorList>
            <person name="Tran Van P."/>
        </authorList>
    </citation>
    <scope>NUCLEOTIDE SEQUENCE</scope>
</reference>
<evidence type="ECO:0000313" key="1">
    <source>
        <dbReference type="EMBL" id="CAD7645220.1"/>
    </source>
</evidence>
<gene>
    <name evidence="1" type="ORF">ONB1V03_LOCUS5096</name>
</gene>
<accession>A0A7R9QGS6</accession>
<keyword evidence="2" id="KW-1185">Reference proteome</keyword>
<dbReference type="EMBL" id="CAJPVJ010001953">
    <property type="protein sequence ID" value="CAG2165556.1"/>
    <property type="molecule type" value="Genomic_DNA"/>
</dbReference>
<protein>
    <submittedName>
        <fullName evidence="1">Uncharacterized protein</fullName>
    </submittedName>
</protein>
<organism evidence="1">
    <name type="scientific">Oppiella nova</name>
    <dbReference type="NCBI Taxonomy" id="334625"/>
    <lineage>
        <taxon>Eukaryota</taxon>
        <taxon>Metazoa</taxon>
        <taxon>Ecdysozoa</taxon>
        <taxon>Arthropoda</taxon>
        <taxon>Chelicerata</taxon>
        <taxon>Arachnida</taxon>
        <taxon>Acari</taxon>
        <taxon>Acariformes</taxon>
        <taxon>Sarcoptiformes</taxon>
        <taxon>Oribatida</taxon>
        <taxon>Brachypylina</taxon>
        <taxon>Oppioidea</taxon>
        <taxon>Oppiidae</taxon>
        <taxon>Oppiella</taxon>
    </lineage>
</organism>
<proteinExistence type="predicted"/>
<dbReference type="Proteomes" id="UP000728032">
    <property type="component" value="Unassembled WGS sequence"/>
</dbReference>